<keyword evidence="1" id="KW-0472">Membrane</keyword>
<keyword evidence="1" id="KW-0812">Transmembrane</keyword>
<organism evidence="2 3">
    <name type="scientific">Thermosulfurimonas marina</name>
    <dbReference type="NCBI Taxonomy" id="2047767"/>
    <lineage>
        <taxon>Bacteria</taxon>
        <taxon>Pseudomonadati</taxon>
        <taxon>Thermodesulfobacteriota</taxon>
        <taxon>Thermodesulfobacteria</taxon>
        <taxon>Thermodesulfobacteriales</taxon>
        <taxon>Thermodesulfobacteriaceae</taxon>
        <taxon>Thermosulfurimonas</taxon>
    </lineage>
</organism>
<evidence type="ECO:0000256" key="1">
    <source>
        <dbReference type="SAM" id="Phobius"/>
    </source>
</evidence>
<dbReference type="Proteomes" id="UP000501253">
    <property type="component" value="Chromosome"/>
</dbReference>
<proteinExistence type="predicted"/>
<evidence type="ECO:0000313" key="2">
    <source>
        <dbReference type="EMBL" id="QJA06224.1"/>
    </source>
</evidence>
<feature type="transmembrane region" description="Helical" evidence="1">
    <location>
        <begin position="12"/>
        <end position="31"/>
    </location>
</feature>
<dbReference type="AlphaFoldDB" id="A0A6H1WSU5"/>
<gene>
    <name evidence="2" type="ORF">FVE67_05150</name>
</gene>
<protein>
    <submittedName>
        <fullName evidence="2">Uncharacterized protein</fullName>
    </submittedName>
</protein>
<keyword evidence="3" id="KW-1185">Reference proteome</keyword>
<dbReference type="KEGG" id="tmai:FVE67_05150"/>
<sequence length="61" mass="6706">MFTRSQREKLPQLFLDLAKLTFAGLVSGGFLQKTAPQAMFAGFLGATLFVITGIHFAKEEN</sequence>
<evidence type="ECO:0000313" key="3">
    <source>
        <dbReference type="Proteomes" id="UP000501253"/>
    </source>
</evidence>
<name>A0A6H1WSU5_9BACT</name>
<accession>A0A6H1WSU5</accession>
<reference evidence="2 3" key="1">
    <citation type="submission" date="2019-08" db="EMBL/GenBank/DDBJ databases">
        <title>Complete genome sequence of Thermosulfurimonas marina SU872T, an anaerobic thermophilic chemolithoautotrophic bacterium isolated from a shallow marine hydrothermal vent.</title>
        <authorList>
            <person name="Allioux M."/>
            <person name="Jebbar M."/>
            <person name="Slobodkina G."/>
            <person name="Slobodkin A."/>
            <person name="Moalic Y."/>
            <person name="Frolova A."/>
            <person name="Shao Z."/>
            <person name="Alain K."/>
        </authorList>
    </citation>
    <scope>NUCLEOTIDE SEQUENCE [LARGE SCALE GENOMIC DNA]</scope>
    <source>
        <strain evidence="2 3">SU872</strain>
    </source>
</reference>
<dbReference type="EMBL" id="CP042909">
    <property type="protein sequence ID" value="QJA06224.1"/>
    <property type="molecule type" value="Genomic_DNA"/>
</dbReference>
<dbReference type="RefSeq" id="WP_168719572.1">
    <property type="nucleotide sequence ID" value="NZ_CP042909.1"/>
</dbReference>
<feature type="transmembrane region" description="Helical" evidence="1">
    <location>
        <begin position="37"/>
        <end position="57"/>
    </location>
</feature>
<keyword evidence="1" id="KW-1133">Transmembrane helix</keyword>